<dbReference type="AlphaFoldDB" id="A0A9D4KES8"/>
<comment type="caution">
    <text evidence="2">The sequence shown here is derived from an EMBL/GenBank/DDBJ whole genome shotgun (WGS) entry which is preliminary data.</text>
</comment>
<organism evidence="2 3">
    <name type="scientific">Dreissena polymorpha</name>
    <name type="common">Zebra mussel</name>
    <name type="synonym">Mytilus polymorpha</name>
    <dbReference type="NCBI Taxonomy" id="45954"/>
    <lineage>
        <taxon>Eukaryota</taxon>
        <taxon>Metazoa</taxon>
        <taxon>Spiralia</taxon>
        <taxon>Lophotrochozoa</taxon>
        <taxon>Mollusca</taxon>
        <taxon>Bivalvia</taxon>
        <taxon>Autobranchia</taxon>
        <taxon>Heteroconchia</taxon>
        <taxon>Euheterodonta</taxon>
        <taxon>Imparidentia</taxon>
        <taxon>Neoheterodontei</taxon>
        <taxon>Myida</taxon>
        <taxon>Dreissenoidea</taxon>
        <taxon>Dreissenidae</taxon>
        <taxon>Dreissena</taxon>
    </lineage>
</organism>
<accession>A0A9D4KES8</accession>
<reference evidence="2" key="1">
    <citation type="journal article" date="2019" name="bioRxiv">
        <title>The Genome of the Zebra Mussel, Dreissena polymorpha: A Resource for Invasive Species Research.</title>
        <authorList>
            <person name="McCartney M.A."/>
            <person name="Auch B."/>
            <person name="Kono T."/>
            <person name="Mallez S."/>
            <person name="Zhang Y."/>
            <person name="Obille A."/>
            <person name="Becker A."/>
            <person name="Abrahante J.E."/>
            <person name="Garbe J."/>
            <person name="Badalamenti J.P."/>
            <person name="Herman A."/>
            <person name="Mangelson H."/>
            <person name="Liachko I."/>
            <person name="Sullivan S."/>
            <person name="Sone E.D."/>
            <person name="Koren S."/>
            <person name="Silverstein K.A.T."/>
            <person name="Beckman K.B."/>
            <person name="Gohl D.M."/>
        </authorList>
    </citation>
    <scope>NUCLEOTIDE SEQUENCE</scope>
    <source>
        <strain evidence="2">Duluth1</strain>
        <tissue evidence="2">Whole animal</tissue>
    </source>
</reference>
<protein>
    <submittedName>
        <fullName evidence="2">Uncharacterized protein</fullName>
    </submittedName>
</protein>
<name>A0A9D4KES8_DREPO</name>
<feature type="compositionally biased region" description="Polar residues" evidence="1">
    <location>
        <begin position="38"/>
        <end position="48"/>
    </location>
</feature>
<evidence type="ECO:0000313" key="2">
    <source>
        <dbReference type="EMBL" id="KAH3837972.1"/>
    </source>
</evidence>
<evidence type="ECO:0000313" key="3">
    <source>
        <dbReference type="Proteomes" id="UP000828390"/>
    </source>
</evidence>
<reference evidence="2" key="2">
    <citation type="submission" date="2020-11" db="EMBL/GenBank/DDBJ databases">
        <authorList>
            <person name="McCartney M.A."/>
            <person name="Auch B."/>
            <person name="Kono T."/>
            <person name="Mallez S."/>
            <person name="Becker A."/>
            <person name="Gohl D.M."/>
            <person name="Silverstein K.A.T."/>
            <person name="Koren S."/>
            <person name="Bechman K.B."/>
            <person name="Herman A."/>
            <person name="Abrahante J.E."/>
            <person name="Garbe J."/>
        </authorList>
    </citation>
    <scope>NUCLEOTIDE SEQUENCE</scope>
    <source>
        <strain evidence="2">Duluth1</strain>
        <tissue evidence="2">Whole animal</tissue>
    </source>
</reference>
<gene>
    <name evidence="2" type="ORF">DPMN_111377</name>
</gene>
<dbReference type="Proteomes" id="UP000828390">
    <property type="component" value="Unassembled WGS sequence"/>
</dbReference>
<keyword evidence="3" id="KW-1185">Reference proteome</keyword>
<proteinExistence type="predicted"/>
<sequence length="59" mass="6703">MGEPSTVMRGKGKDGRNILKKFSTDRLCKQFLAYHQQKNPYASTQTHQPRQKSSKPLGP</sequence>
<feature type="region of interest" description="Disordered" evidence="1">
    <location>
        <begin position="38"/>
        <end position="59"/>
    </location>
</feature>
<dbReference type="EMBL" id="JAIWYP010000004">
    <property type="protein sequence ID" value="KAH3837972.1"/>
    <property type="molecule type" value="Genomic_DNA"/>
</dbReference>
<evidence type="ECO:0000256" key="1">
    <source>
        <dbReference type="SAM" id="MobiDB-lite"/>
    </source>
</evidence>